<evidence type="ECO:0000313" key="4">
    <source>
        <dbReference type="Proteomes" id="UP001222118"/>
    </source>
</evidence>
<feature type="domain" description="Mandelate racemase/muconate lactonizing enzyme C-terminal" evidence="2">
    <location>
        <begin position="125"/>
        <end position="261"/>
    </location>
</feature>
<reference evidence="3 4" key="1">
    <citation type="submission" date="2023-02" db="EMBL/GenBank/DDBJ databases">
        <title>Devosia chondri sp. nov., isolated from the phycosphere of marine algae.</title>
        <authorList>
            <person name="Kim J.M."/>
            <person name="Lee J.K."/>
            <person name="Choi B.J."/>
            <person name="Bayburt H."/>
            <person name="Jeon C.O."/>
        </authorList>
    </citation>
    <scope>NUCLEOTIDE SEQUENCE [LARGE SCALE GENOMIC DNA]</scope>
    <source>
        <strain evidence="3 4">G2-5</strain>
    </source>
</reference>
<dbReference type="RefSeq" id="WP_282210789.1">
    <property type="nucleotide sequence ID" value="NZ_CP118247.1"/>
</dbReference>
<name>A0ABY7YV80_9HYPH</name>
<dbReference type="InterPro" id="IPR036849">
    <property type="entry name" value="Enolase-like_C_sf"/>
</dbReference>
<dbReference type="Proteomes" id="UP001222118">
    <property type="component" value="Chromosome"/>
</dbReference>
<dbReference type="Pfam" id="PF13378">
    <property type="entry name" value="MR_MLE_C"/>
    <property type="match status" value="1"/>
</dbReference>
<keyword evidence="4" id="KW-1185">Reference proteome</keyword>
<sequence length="399" mass="43880">MKITDIKCAVIASSPVIRITTDEGITGWSQIETPKPYLQPIVMQLKSWLVGQDPVNVERVVKRIRVRGGFKPWGAAVSAIETALWDIAGKAANVPVYRLLGGKVRDQVRTYRTLYHHEAGVGHTPEDYVRWAEYGKALPEGFTMFKLPTSFHSSMVSDMEGFHYGAVQKDAPFPYPHKGLISQLGFEHLVACVTAAKETLGKGIGLAVDAGPGYLAHDALRFAKAMEPLHLLWVEDMITGDYSPFVNPDVFREVTRATTTPIHTGEQIYLRQNFKALIESHAVNVVGPDPCDCGGIAELKWIAEYADLHGIAIAPHGTANGILGLAALIQVCATLPDNFIAFEFPARFESFWYDITEGFDGVPVKNGMIDVPDRPGLGVNLIPEAARKYLSEEDADFFD</sequence>
<dbReference type="PANTHER" id="PTHR48080">
    <property type="entry name" value="D-GALACTONATE DEHYDRATASE-RELATED"/>
    <property type="match status" value="1"/>
</dbReference>
<evidence type="ECO:0000259" key="2">
    <source>
        <dbReference type="SMART" id="SM00922"/>
    </source>
</evidence>
<dbReference type="InterPro" id="IPR013341">
    <property type="entry name" value="Mandelate_racemase_N_dom"/>
</dbReference>
<evidence type="ECO:0000256" key="1">
    <source>
        <dbReference type="ARBA" id="ARBA00023239"/>
    </source>
</evidence>
<dbReference type="InterPro" id="IPR018110">
    <property type="entry name" value="Mandel_Rmase/mucon_lact_enz_CS"/>
</dbReference>
<accession>A0ABY7YV80</accession>
<protein>
    <submittedName>
        <fullName evidence="3">Mandelate racemase/muconate lactonizing enzyme family protein</fullName>
    </submittedName>
</protein>
<dbReference type="PROSITE" id="PS00908">
    <property type="entry name" value="MR_MLE_1"/>
    <property type="match status" value="1"/>
</dbReference>
<dbReference type="SMART" id="SM00922">
    <property type="entry name" value="MR_MLE"/>
    <property type="match status" value="1"/>
</dbReference>
<dbReference type="SUPFAM" id="SSF51604">
    <property type="entry name" value="Enolase C-terminal domain-like"/>
    <property type="match status" value="1"/>
</dbReference>
<dbReference type="InterPro" id="IPR034593">
    <property type="entry name" value="DgoD-like"/>
</dbReference>
<keyword evidence="1" id="KW-0456">Lyase</keyword>
<dbReference type="InterPro" id="IPR029017">
    <property type="entry name" value="Enolase-like_N"/>
</dbReference>
<gene>
    <name evidence="3" type="ORF">PSQ90_13370</name>
</gene>
<proteinExistence type="predicted"/>
<dbReference type="Gene3D" id="3.20.20.120">
    <property type="entry name" value="Enolase-like C-terminal domain"/>
    <property type="match status" value="1"/>
</dbReference>
<dbReference type="SFLD" id="SFLDS00001">
    <property type="entry name" value="Enolase"/>
    <property type="match status" value="1"/>
</dbReference>
<dbReference type="CDD" id="cd03316">
    <property type="entry name" value="MR_like"/>
    <property type="match status" value="1"/>
</dbReference>
<dbReference type="PANTHER" id="PTHR48080:SF2">
    <property type="entry name" value="D-GALACTONATE DEHYDRATASE"/>
    <property type="match status" value="1"/>
</dbReference>
<dbReference type="Gene3D" id="3.30.390.10">
    <property type="entry name" value="Enolase-like, N-terminal domain"/>
    <property type="match status" value="1"/>
</dbReference>
<organism evidence="3 4">
    <name type="scientific">Devosia rhodophyticola</name>
    <dbReference type="NCBI Taxonomy" id="3026423"/>
    <lineage>
        <taxon>Bacteria</taxon>
        <taxon>Pseudomonadati</taxon>
        <taxon>Pseudomonadota</taxon>
        <taxon>Alphaproteobacteria</taxon>
        <taxon>Hyphomicrobiales</taxon>
        <taxon>Devosiaceae</taxon>
        <taxon>Devosia</taxon>
    </lineage>
</organism>
<dbReference type="Pfam" id="PF02746">
    <property type="entry name" value="MR_MLE_N"/>
    <property type="match status" value="1"/>
</dbReference>
<dbReference type="SUPFAM" id="SSF54826">
    <property type="entry name" value="Enolase N-terminal domain-like"/>
    <property type="match status" value="1"/>
</dbReference>
<dbReference type="InterPro" id="IPR013342">
    <property type="entry name" value="Mandelate_racemase_C"/>
</dbReference>
<evidence type="ECO:0000313" key="3">
    <source>
        <dbReference type="EMBL" id="WDR05270.1"/>
    </source>
</evidence>
<dbReference type="EMBL" id="CP118247">
    <property type="protein sequence ID" value="WDR05270.1"/>
    <property type="molecule type" value="Genomic_DNA"/>
</dbReference>
<dbReference type="SFLD" id="SFLDG00179">
    <property type="entry name" value="mandelate_racemase"/>
    <property type="match status" value="1"/>
</dbReference>
<dbReference type="InterPro" id="IPR029065">
    <property type="entry name" value="Enolase_C-like"/>
</dbReference>